<dbReference type="InterPro" id="IPR011460">
    <property type="entry name" value="Lcl_C"/>
</dbReference>
<dbReference type="AlphaFoldDB" id="A0A3B1AA03"/>
<dbReference type="Pfam" id="PF07603">
    <property type="entry name" value="Lcl_C"/>
    <property type="match status" value="1"/>
</dbReference>
<feature type="domain" description="Lcl C-terminal" evidence="1">
    <location>
        <begin position="47"/>
        <end position="175"/>
    </location>
</feature>
<evidence type="ECO:0000313" key="2">
    <source>
        <dbReference type="EMBL" id="VAW96672.1"/>
    </source>
</evidence>
<sequence>MPTKMCFRRRVLTILLMVISGSLLAQDCDPKTYASTPSEQFREHANGTVTDTKSKLAWMRCPLGMQWQGGSCVGVAAQYEWKDAGRLIKRMNGDAGFAGYRDWRLPTLKELEGIVEHRCISPATNLEIFPAMPPTGFWSATPERNHEKGIWLVYFLHGKSYMGNMQQEWKVRLVRDAR</sequence>
<organism evidence="2">
    <name type="scientific">hydrothermal vent metagenome</name>
    <dbReference type="NCBI Taxonomy" id="652676"/>
    <lineage>
        <taxon>unclassified sequences</taxon>
        <taxon>metagenomes</taxon>
        <taxon>ecological metagenomes</taxon>
    </lineage>
</organism>
<dbReference type="PANTHER" id="PTHR35812:SF1">
    <property type="entry name" value="LIPOPROTEIN"/>
    <property type="match status" value="1"/>
</dbReference>
<name>A0A3B1AA03_9ZZZZ</name>
<evidence type="ECO:0000259" key="1">
    <source>
        <dbReference type="Pfam" id="PF07603"/>
    </source>
</evidence>
<accession>A0A3B1AA03</accession>
<proteinExistence type="predicted"/>
<protein>
    <recommendedName>
        <fullName evidence="1">Lcl C-terminal domain-containing protein</fullName>
    </recommendedName>
</protein>
<dbReference type="EMBL" id="UOFU01000104">
    <property type="protein sequence ID" value="VAW96672.1"/>
    <property type="molecule type" value="Genomic_DNA"/>
</dbReference>
<reference evidence="2" key="1">
    <citation type="submission" date="2018-06" db="EMBL/GenBank/DDBJ databases">
        <authorList>
            <person name="Zhirakovskaya E."/>
        </authorList>
    </citation>
    <scope>NUCLEOTIDE SEQUENCE</scope>
</reference>
<dbReference type="PANTHER" id="PTHR35812">
    <property type="entry name" value="LIPOPROTEIN"/>
    <property type="match status" value="1"/>
</dbReference>
<gene>
    <name evidence="2" type="ORF">MNBD_GAMMA20-2515</name>
</gene>